<evidence type="ECO:0000313" key="6">
    <source>
        <dbReference type="EMBL" id="KXS19935.1"/>
    </source>
</evidence>
<dbReference type="AlphaFoldDB" id="A0A139ATV7"/>
<dbReference type="PROSITE" id="PS00108">
    <property type="entry name" value="PROTEIN_KINASE_ST"/>
    <property type="match status" value="1"/>
</dbReference>
<dbReference type="Pfam" id="PF00069">
    <property type="entry name" value="Pkinase"/>
    <property type="match status" value="1"/>
</dbReference>
<accession>A0A139ATV7</accession>
<dbReference type="PANTHER" id="PTHR24346:SF77">
    <property type="entry name" value="SERINE THREONINE PROTEIN KINASE"/>
    <property type="match status" value="1"/>
</dbReference>
<keyword evidence="4" id="KW-0723">Serine/threonine-protein kinase</keyword>
<dbReference type="OrthoDB" id="68483at2759"/>
<protein>
    <submittedName>
        <fullName evidence="6">Kinase-like protein</fullName>
    </submittedName>
</protein>
<dbReference type="CDD" id="cd14008">
    <property type="entry name" value="STKc_LKB1_CaMKK"/>
    <property type="match status" value="1"/>
</dbReference>
<dbReference type="InterPro" id="IPR011009">
    <property type="entry name" value="Kinase-like_dom_sf"/>
</dbReference>
<feature type="domain" description="Protein kinase" evidence="5">
    <location>
        <begin position="18"/>
        <end position="311"/>
    </location>
</feature>
<dbReference type="Proteomes" id="UP000070544">
    <property type="component" value="Unassembled WGS sequence"/>
</dbReference>
<dbReference type="GO" id="GO:0004683">
    <property type="term" value="F:calcium/calmodulin-dependent protein kinase activity"/>
    <property type="evidence" value="ECO:0007669"/>
    <property type="project" value="TreeGrafter"/>
</dbReference>
<dbReference type="PROSITE" id="PS00107">
    <property type="entry name" value="PROTEIN_KINASE_ATP"/>
    <property type="match status" value="1"/>
</dbReference>
<keyword evidence="6" id="KW-0418">Kinase</keyword>
<dbReference type="GO" id="GO:0005516">
    <property type="term" value="F:calmodulin binding"/>
    <property type="evidence" value="ECO:0007669"/>
    <property type="project" value="TreeGrafter"/>
</dbReference>
<dbReference type="STRING" id="1344416.A0A139ATV7"/>
<dbReference type="SMART" id="SM00220">
    <property type="entry name" value="S_TKc"/>
    <property type="match status" value="1"/>
</dbReference>
<evidence type="ECO:0000256" key="3">
    <source>
        <dbReference type="PROSITE-ProRule" id="PRU10141"/>
    </source>
</evidence>
<dbReference type="PROSITE" id="PS50011">
    <property type="entry name" value="PROTEIN_KINASE_DOM"/>
    <property type="match status" value="1"/>
</dbReference>
<organism evidence="6 7">
    <name type="scientific">Gonapodya prolifera (strain JEL478)</name>
    <name type="common">Monoblepharis prolifera</name>
    <dbReference type="NCBI Taxonomy" id="1344416"/>
    <lineage>
        <taxon>Eukaryota</taxon>
        <taxon>Fungi</taxon>
        <taxon>Fungi incertae sedis</taxon>
        <taxon>Chytridiomycota</taxon>
        <taxon>Chytridiomycota incertae sedis</taxon>
        <taxon>Monoblepharidomycetes</taxon>
        <taxon>Monoblepharidales</taxon>
        <taxon>Gonapodyaceae</taxon>
        <taxon>Gonapodya</taxon>
    </lineage>
</organism>
<keyword evidence="7" id="KW-1185">Reference proteome</keyword>
<name>A0A139ATV7_GONPJ</name>
<keyword evidence="2 3" id="KW-0067">ATP-binding</keyword>
<evidence type="ECO:0000256" key="2">
    <source>
        <dbReference type="ARBA" id="ARBA00022840"/>
    </source>
</evidence>
<reference evidence="6 7" key="1">
    <citation type="journal article" date="2015" name="Genome Biol. Evol.">
        <title>Phylogenomic analyses indicate that early fungi evolved digesting cell walls of algal ancestors of land plants.</title>
        <authorList>
            <person name="Chang Y."/>
            <person name="Wang S."/>
            <person name="Sekimoto S."/>
            <person name="Aerts A.L."/>
            <person name="Choi C."/>
            <person name="Clum A."/>
            <person name="LaButti K.M."/>
            <person name="Lindquist E.A."/>
            <person name="Yee Ngan C."/>
            <person name="Ohm R.A."/>
            <person name="Salamov A.A."/>
            <person name="Grigoriev I.V."/>
            <person name="Spatafora J.W."/>
            <person name="Berbee M.L."/>
        </authorList>
    </citation>
    <scope>NUCLEOTIDE SEQUENCE [LARGE SCALE GENOMIC DNA]</scope>
    <source>
        <strain evidence="6 7">JEL478</strain>
    </source>
</reference>
<evidence type="ECO:0000259" key="5">
    <source>
        <dbReference type="PROSITE" id="PS50011"/>
    </source>
</evidence>
<dbReference type="Gene3D" id="3.30.200.20">
    <property type="entry name" value="Phosphorylase Kinase, domain 1"/>
    <property type="match status" value="1"/>
</dbReference>
<dbReference type="PANTHER" id="PTHR24346">
    <property type="entry name" value="MAP/MICROTUBULE AFFINITY-REGULATING KINASE"/>
    <property type="match status" value="1"/>
</dbReference>
<dbReference type="GO" id="GO:0005524">
    <property type="term" value="F:ATP binding"/>
    <property type="evidence" value="ECO:0007669"/>
    <property type="project" value="UniProtKB-UniRule"/>
</dbReference>
<dbReference type="Gene3D" id="1.10.510.10">
    <property type="entry name" value="Transferase(Phosphotransferase) domain 1"/>
    <property type="match status" value="1"/>
</dbReference>
<feature type="binding site" evidence="3">
    <location>
        <position position="47"/>
    </location>
    <ligand>
        <name>ATP</name>
        <dbReference type="ChEBI" id="CHEBI:30616"/>
    </ligand>
</feature>
<keyword evidence="6" id="KW-0808">Transferase</keyword>
<comment type="similarity">
    <text evidence="4">Belongs to the protein kinase superfamily.</text>
</comment>
<dbReference type="EMBL" id="KQ965737">
    <property type="protein sequence ID" value="KXS19935.1"/>
    <property type="molecule type" value="Genomic_DNA"/>
</dbReference>
<sequence length="369" mass="41463">MVLTHDGCVTSHGAVNQYELLREIGSGSYGRVVLAYSHEAGRYYACKVISKSRLRRKFRWSASNGGSPVRSIAEPASGVSVESVSGPQWMENVKREVAILKKLSNHPNINQLVEVLDDARDDSLYMVFELCEYGAVMKIQLGEPVRPFTEELARKYFRDILLGLEFLHYKKIIHRDIKPENILLRHDGTVQIADFGISHMFREEEEDAQIQDRNASPAFSPPEVFSSSKDQNLAGKAIDIWSLGVTLFCFVHGHAPFEDANPVELARKIEMEPLIISECLSVPLSDLLSRMLDKNPKTRIKLPNIRVHEWITEGGSHQLITTEENCTVWGEDVTSEEVELALSPAVSLITKVCTDSVCTILLRAKILFI</sequence>
<evidence type="ECO:0000256" key="1">
    <source>
        <dbReference type="ARBA" id="ARBA00022741"/>
    </source>
</evidence>
<dbReference type="GO" id="GO:0005737">
    <property type="term" value="C:cytoplasm"/>
    <property type="evidence" value="ECO:0007669"/>
    <property type="project" value="TreeGrafter"/>
</dbReference>
<dbReference type="InterPro" id="IPR017441">
    <property type="entry name" value="Protein_kinase_ATP_BS"/>
</dbReference>
<dbReference type="OMA" id="KHLIERM"/>
<proteinExistence type="inferred from homology"/>
<gene>
    <name evidence="6" type="ORF">M427DRAFT_94856</name>
</gene>
<evidence type="ECO:0000313" key="7">
    <source>
        <dbReference type="Proteomes" id="UP000070544"/>
    </source>
</evidence>
<dbReference type="SUPFAM" id="SSF56112">
    <property type="entry name" value="Protein kinase-like (PK-like)"/>
    <property type="match status" value="1"/>
</dbReference>
<dbReference type="GO" id="GO:0035556">
    <property type="term" value="P:intracellular signal transduction"/>
    <property type="evidence" value="ECO:0007669"/>
    <property type="project" value="TreeGrafter"/>
</dbReference>
<keyword evidence="1 3" id="KW-0547">Nucleotide-binding</keyword>
<evidence type="ECO:0000256" key="4">
    <source>
        <dbReference type="RuleBase" id="RU000304"/>
    </source>
</evidence>
<dbReference type="InterPro" id="IPR008271">
    <property type="entry name" value="Ser/Thr_kinase_AS"/>
</dbReference>
<dbReference type="InterPro" id="IPR000719">
    <property type="entry name" value="Prot_kinase_dom"/>
</dbReference>